<dbReference type="KEGG" id="pars:DRW48_00845"/>
<sequence>MPEPAAWRYQKITKPMFDLPQEEAILAGRILPMAGEPIENGFVQIADGRIVAVGPRTEMPAGEVTETGGTIMPGLINSHAHLSWDGIHDLARQSMDDPVPISVFKAAGNMLKSLRAGITLVRDLGFHGLNLYSKQAVEQGIFPGPRVKVCGNAIIQTGGHTYWVCREATGADEMRRAVREQVKGGADLIKIMACHDTLEFTDEELAAVIDEAHRNKLPVTAHATYDACIARVAEFGVDCIEHGGSMSEETIQLLLAKKLPIVTTFAPLVQQSQPEIARKFGIPDWKIEERQKAIADPKRYAGLKRAAEAGVPIVFGTDAGSPAVEHDVVAPELAFMVSVGVCRDNLDALASITSRAARIVSMEDEIGTLEAGKAADLIVVDGNPAEDLFALERVRRTYVAGRRMHG</sequence>
<dbReference type="Gene3D" id="2.30.40.10">
    <property type="entry name" value="Urease, subunit C, domain 1"/>
    <property type="match status" value="1"/>
</dbReference>
<evidence type="ECO:0000313" key="3">
    <source>
        <dbReference type="Proteomes" id="UP000252023"/>
    </source>
</evidence>
<dbReference type="InterPro" id="IPR051781">
    <property type="entry name" value="Metallo-dep_Hydrolase"/>
</dbReference>
<dbReference type="AlphaFoldDB" id="A0A344PGD4"/>
<feature type="domain" description="Amidohydrolase-related" evidence="1">
    <location>
        <begin position="70"/>
        <end position="403"/>
    </location>
</feature>
<dbReference type="InterPro" id="IPR006680">
    <property type="entry name" value="Amidohydro-rel"/>
</dbReference>
<dbReference type="CDD" id="cd01299">
    <property type="entry name" value="Met_dep_hydrolase_A"/>
    <property type="match status" value="1"/>
</dbReference>
<keyword evidence="2" id="KW-0378">Hydrolase</keyword>
<dbReference type="OrthoDB" id="9765769at2"/>
<dbReference type="InterPro" id="IPR057744">
    <property type="entry name" value="OTAase-like"/>
</dbReference>
<protein>
    <submittedName>
        <fullName evidence="2">Amidohydrolase family protein</fullName>
    </submittedName>
</protein>
<dbReference type="RefSeq" id="WP_114074759.1">
    <property type="nucleotide sequence ID" value="NZ_CP030918.1"/>
</dbReference>
<evidence type="ECO:0000259" key="1">
    <source>
        <dbReference type="Pfam" id="PF01979"/>
    </source>
</evidence>
<dbReference type="Gene3D" id="3.20.20.140">
    <property type="entry name" value="Metal-dependent hydrolases"/>
    <property type="match status" value="1"/>
</dbReference>
<dbReference type="PANTHER" id="PTHR43135:SF3">
    <property type="entry name" value="ALPHA-D-RIBOSE 1-METHYLPHOSPHONATE 5-TRIPHOSPHATE DIPHOSPHATASE"/>
    <property type="match status" value="1"/>
</dbReference>
<dbReference type="InterPro" id="IPR032466">
    <property type="entry name" value="Metal_Hydrolase"/>
</dbReference>
<proteinExistence type="predicted"/>
<evidence type="ECO:0000313" key="2">
    <source>
        <dbReference type="EMBL" id="AXC48439.1"/>
    </source>
</evidence>
<name>A0A344PGD4_9RHOB</name>
<dbReference type="Pfam" id="PF01979">
    <property type="entry name" value="Amidohydro_1"/>
    <property type="match status" value="1"/>
</dbReference>
<dbReference type="Proteomes" id="UP000252023">
    <property type="component" value="Chromosome"/>
</dbReference>
<keyword evidence="3" id="KW-1185">Reference proteome</keyword>
<gene>
    <name evidence="2" type="ORF">DRW48_00845</name>
</gene>
<dbReference type="GO" id="GO:0016810">
    <property type="term" value="F:hydrolase activity, acting on carbon-nitrogen (but not peptide) bonds"/>
    <property type="evidence" value="ECO:0007669"/>
    <property type="project" value="InterPro"/>
</dbReference>
<reference evidence="3" key="1">
    <citation type="submission" date="2018-07" db="EMBL/GenBank/DDBJ databases">
        <title>Genome sequencing of Paracoccus sp. SC2-6.</title>
        <authorList>
            <person name="Heo J."/>
            <person name="Kim S.-J."/>
            <person name="Kwon S.-W."/>
        </authorList>
    </citation>
    <scope>NUCLEOTIDE SEQUENCE [LARGE SCALE GENOMIC DNA]</scope>
    <source>
        <strain evidence="3">SC2-6</strain>
    </source>
</reference>
<dbReference type="InterPro" id="IPR011059">
    <property type="entry name" value="Metal-dep_hydrolase_composite"/>
</dbReference>
<accession>A0A344PGD4</accession>
<organism evidence="2 3">
    <name type="scientific">Paracoccus suum</name>
    <dbReference type="NCBI Taxonomy" id="2259340"/>
    <lineage>
        <taxon>Bacteria</taxon>
        <taxon>Pseudomonadati</taxon>
        <taxon>Pseudomonadota</taxon>
        <taxon>Alphaproteobacteria</taxon>
        <taxon>Rhodobacterales</taxon>
        <taxon>Paracoccaceae</taxon>
        <taxon>Paracoccus</taxon>
    </lineage>
</organism>
<dbReference type="SUPFAM" id="SSF51338">
    <property type="entry name" value="Composite domain of metallo-dependent hydrolases"/>
    <property type="match status" value="1"/>
</dbReference>
<dbReference type="SUPFAM" id="SSF51556">
    <property type="entry name" value="Metallo-dependent hydrolases"/>
    <property type="match status" value="1"/>
</dbReference>
<dbReference type="EMBL" id="CP030918">
    <property type="protein sequence ID" value="AXC48439.1"/>
    <property type="molecule type" value="Genomic_DNA"/>
</dbReference>
<dbReference type="PANTHER" id="PTHR43135">
    <property type="entry name" value="ALPHA-D-RIBOSE 1-METHYLPHOSPHONATE 5-TRIPHOSPHATE DIPHOSPHATASE"/>
    <property type="match status" value="1"/>
</dbReference>